<reference evidence="1 2" key="1">
    <citation type="submission" date="2015-01" db="EMBL/GenBank/DDBJ databases">
        <title>Evolution of Trichinella species and genotypes.</title>
        <authorList>
            <person name="Korhonen P.K."/>
            <person name="Edoardo P."/>
            <person name="Giuseppe L.R."/>
            <person name="Gasser R.B."/>
        </authorList>
    </citation>
    <scope>NUCLEOTIDE SEQUENCE [LARGE SCALE GENOMIC DNA]</scope>
    <source>
        <strain evidence="1">ISS37</strain>
    </source>
</reference>
<sequence length="120" mass="13400">MAPFSILYAVCSSTGQSSPWGVRLITAVTSRLVVTPPLQPFLCCTKTELILNNKHIPWNIPNFSPVFQYIAICPALPSNTRDVPPRRLVTRRNSGISAITKIYNKLRNERCLTTTTQLAQ</sequence>
<dbReference type="OrthoDB" id="5938976at2759"/>
<evidence type="ECO:0000313" key="1">
    <source>
        <dbReference type="EMBL" id="KRX25665.1"/>
    </source>
</evidence>
<keyword evidence="2" id="KW-1185">Reference proteome</keyword>
<dbReference type="AlphaFoldDB" id="A0A0V0SGB2"/>
<name>A0A0V0SGB2_9BILA</name>
<accession>A0A0V0SGB2</accession>
<dbReference type="Proteomes" id="UP000054630">
    <property type="component" value="Unassembled WGS sequence"/>
</dbReference>
<proteinExistence type="predicted"/>
<protein>
    <submittedName>
        <fullName evidence="1">Uncharacterized protein</fullName>
    </submittedName>
</protein>
<organism evidence="1 2">
    <name type="scientific">Trichinella nelsoni</name>
    <dbReference type="NCBI Taxonomy" id="6336"/>
    <lineage>
        <taxon>Eukaryota</taxon>
        <taxon>Metazoa</taxon>
        <taxon>Ecdysozoa</taxon>
        <taxon>Nematoda</taxon>
        <taxon>Enoplea</taxon>
        <taxon>Dorylaimia</taxon>
        <taxon>Trichinellida</taxon>
        <taxon>Trichinellidae</taxon>
        <taxon>Trichinella</taxon>
    </lineage>
</organism>
<comment type="caution">
    <text evidence="1">The sequence shown here is derived from an EMBL/GenBank/DDBJ whole genome shotgun (WGS) entry which is preliminary data.</text>
</comment>
<gene>
    <name evidence="1" type="ORF">T07_3333</name>
</gene>
<evidence type="ECO:0000313" key="2">
    <source>
        <dbReference type="Proteomes" id="UP000054630"/>
    </source>
</evidence>
<dbReference type="EMBL" id="JYDL01000011">
    <property type="protein sequence ID" value="KRX25665.1"/>
    <property type="molecule type" value="Genomic_DNA"/>
</dbReference>